<name>A0A1D1W856_RAMVA</name>
<feature type="compositionally biased region" description="Basic residues" evidence="1">
    <location>
        <begin position="29"/>
        <end position="39"/>
    </location>
</feature>
<gene>
    <name evidence="2" type="primary">RvY_18134</name>
    <name evidence="2" type="synonym">RvY_18134.1</name>
    <name evidence="2" type="ORF">RvY_18134-1</name>
</gene>
<feature type="region of interest" description="Disordered" evidence="1">
    <location>
        <begin position="1"/>
        <end position="97"/>
    </location>
</feature>
<dbReference type="AlphaFoldDB" id="A0A1D1W856"/>
<keyword evidence="3" id="KW-1185">Reference proteome</keyword>
<evidence type="ECO:0000313" key="2">
    <source>
        <dbReference type="EMBL" id="GAV08448.1"/>
    </source>
</evidence>
<dbReference type="EMBL" id="BDGG01000017">
    <property type="protein sequence ID" value="GAV08448.1"/>
    <property type="molecule type" value="Genomic_DNA"/>
</dbReference>
<accession>A0A1D1W856</accession>
<proteinExistence type="predicted"/>
<dbReference type="Proteomes" id="UP000186922">
    <property type="component" value="Unassembled WGS sequence"/>
</dbReference>
<reference evidence="2 3" key="1">
    <citation type="journal article" date="2016" name="Nat. Commun.">
        <title>Extremotolerant tardigrade genome and improved radiotolerance of human cultured cells by tardigrade-unique protein.</title>
        <authorList>
            <person name="Hashimoto T."/>
            <person name="Horikawa D.D."/>
            <person name="Saito Y."/>
            <person name="Kuwahara H."/>
            <person name="Kozuka-Hata H."/>
            <person name="Shin-I T."/>
            <person name="Minakuchi Y."/>
            <person name="Ohishi K."/>
            <person name="Motoyama A."/>
            <person name="Aizu T."/>
            <person name="Enomoto A."/>
            <person name="Kondo K."/>
            <person name="Tanaka S."/>
            <person name="Hara Y."/>
            <person name="Koshikawa S."/>
            <person name="Sagara H."/>
            <person name="Miura T."/>
            <person name="Yokobori S."/>
            <person name="Miyagawa K."/>
            <person name="Suzuki Y."/>
            <person name="Kubo T."/>
            <person name="Oyama M."/>
            <person name="Kohara Y."/>
            <person name="Fujiyama A."/>
            <person name="Arakawa K."/>
            <person name="Katayama T."/>
            <person name="Toyoda A."/>
            <person name="Kunieda T."/>
        </authorList>
    </citation>
    <scope>NUCLEOTIDE SEQUENCE [LARGE SCALE GENOMIC DNA]</scope>
    <source>
        <strain evidence="2 3">YOKOZUNA-1</strain>
    </source>
</reference>
<organism evidence="2 3">
    <name type="scientific">Ramazzottius varieornatus</name>
    <name type="common">Water bear</name>
    <name type="synonym">Tardigrade</name>
    <dbReference type="NCBI Taxonomy" id="947166"/>
    <lineage>
        <taxon>Eukaryota</taxon>
        <taxon>Metazoa</taxon>
        <taxon>Ecdysozoa</taxon>
        <taxon>Tardigrada</taxon>
        <taxon>Eutardigrada</taxon>
        <taxon>Parachela</taxon>
        <taxon>Hypsibioidea</taxon>
        <taxon>Ramazzottiidae</taxon>
        <taxon>Ramazzottius</taxon>
    </lineage>
</organism>
<evidence type="ECO:0000313" key="3">
    <source>
        <dbReference type="Proteomes" id="UP000186922"/>
    </source>
</evidence>
<protein>
    <submittedName>
        <fullName evidence="2">Uncharacterized protein</fullName>
    </submittedName>
</protein>
<sequence>MRCHGPRSRPGTRAAMPTFPLPTTGRPAGHGHKGPPHGRGHGEKRAHSGTSSHDSLPGRGRSIPRMAAGGASGGQRDFEGGCAFSQGKSRADVSRRTVDPLSDPLLQHCLDMNEARSRSLHCSF</sequence>
<evidence type="ECO:0000256" key="1">
    <source>
        <dbReference type="SAM" id="MobiDB-lite"/>
    </source>
</evidence>
<comment type="caution">
    <text evidence="2">The sequence shown here is derived from an EMBL/GenBank/DDBJ whole genome shotgun (WGS) entry which is preliminary data.</text>
</comment>